<dbReference type="CDD" id="cd02440">
    <property type="entry name" value="AdoMet_MTases"/>
    <property type="match status" value="1"/>
</dbReference>
<protein>
    <submittedName>
        <fullName evidence="8">Non-ribosomal peptide synthetase</fullName>
    </submittedName>
</protein>
<dbReference type="InterPro" id="IPR023213">
    <property type="entry name" value="CAT-like_dom_sf"/>
</dbReference>
<dbReference type="InterPro" id="IPR013217">
    <property type="entry name" value="Methyltransf_12"/>
</dbReference>
<dbReference type="GO" id="GO:0031177">
    <property type="term" value="F:phosphopantetheine binding"/>
    <property type="evidence" value="ECO:0007669"/>
    <property type="project" value="InterPro"/>
</dbReference>
<dbReference type="Pfam" id="PF13193">
    <property type="entry name" value="AMP-binding_C"/>
    <property type="match status" value="1"/>
</dbReference>
<feature type="domain" description="Carrier" evidence="7">
    <location>
        <begin position="1082"/>
        <end position="1157"/>
    </location>
</feature>
<dbReference type="GO" id="GO:0009403">
    <property type="term" value="P:toxin biosynthetic process"/>
    <property type="evidence" value="ECO:0007669"/>
    <property type="project" value="UniProtKB-ARBA"/>
</dbReference>
<reference evidence="8 9" key="1">
    <citation type="journal article" date="2019" name="Microbiol. Resour. Announc.">
        <title>Draft Genome Sequence of the Most Traditional epsilon-Poly-l-Lysine Producer, Streptomyces albulus NBRC14147.</title>
        <authorList>
            <person name="Yamanaka K."/>
            <person name="Hamano Y."/>
        </authorList>
    </citation>
    <scope>NUCLEOTIDE SEQUENCE [LARGE SCALE GENOMIC DNA]</scope>
    <source>
        <strain evidence="8 9">NBRC 14147</strain>
    </source>
</reference>
<comment type="cofactor">
    <cofactor evidence="1">
        <name>pantetheine 4'-phosphate</name>
        <dbReference type="ChEBI" id="CHEBI:47942"/>
    </cofactor>
</comment>
<dbReference type="InterPro" id="IPR045851">
    <property type="entry name" value="AMP-bd_C_sf"/>
</dbReference>
<keyword evidence="5" id="KW-0677">Repeat</keyword>
<dbReference type="InterPro" id="IPR025110">
    <property type="entry name" value="AMP-bd_C"/>
</dbReference>
<dbReference type="PROSITE" id="PS00012">
    <property type="entry name" value="PHOSPHOPANTETHEINE"/>
    <property type="match status" value="3"/>
</dbReference>
<dbReference type="FunFam" id="3.30.300.30:FF:000010">
    <property type="entry name" value="Enterobactin synthetase component F"/>
    <property type="match status" value="1"/>
</dbReference>
<accession>A0A401QRR0</accession>
<name>A0A401QRR0_STRNR</name>
<dbReference type="PROSITE" id="PS50075">
    <property type="entry name" value="CARRIER"/>
    <property type="match status" value="3"/>
</dbReference>
<feature type="domain" description="Carrier" evidence="7">
    <location>
        <begin position="2573"/>
        <end position="2648"/>
    </location>
</feature>
<dbReference type="SUPFAM" id="SSF47336">
    <property type="entry name" value="ACP-like"/>
    <property type="match status" value="3"/>
</dbReference>
<keyword evidence="4" id="KW-0597">Phosphoprotein</keyword>
<dbReference type="NCBIfam" id="TIGR01733">
    <property type="entry name" value="AA-adenyl-dom"/>
    <property type="match status" value="2"/>
</dbReference>
<evidence type="ECO:0000259" key="7">
    <source>
        <dbReference type="PROSITE" id="PS50075"/>
    </source>
</evidence>
<dbReference type="Gene3D" id="2.30.38.10">
    <property type="entry name" value="Luciferase, Domain 3"/>
    <property type="match status" value="2"/>
</dbReference>
<evidence type="ECO:0000256" key="3">
    <source>
        <dbReference type="ARBA" id="ARBA00022450"/>
    </source>
</evidence>
<evidence type="ECO:0000313" key="9">
    <source>
        <dbReference type="Proteomes" id="UP000288351"/>
    </source>
</evidence>
<dbReference type="InterPro" id="IPR000873">
    <property type="entry name" value="AMP-dep_synth/lig_dom"/>
</dbReference>
<gene>
    <name evidence="8" type="ORF">SALB_00733</name>
</gene>
<dbReference type="Gene3D" id="3.40.50.1820">
    <property type="entry name" value="alpha/beta hydrolase"/>
    <property type="match status" value="1"/>
</dbReference>
<dbReference type="InterPro" id="IPR001242">
    <property type="entry name" value="Condensation_dom"/>
</dbReference>
<feature type="domain" description="Carrier" evidence="7">
    <location>
        <begin position="12"/>
        <end position="89"/>
    </location>
</feature>
<dbReference type="InterPro" id="IPR029063">
    <property type="entry name" value="SAM-dependent_MTases_sf"/>
</dbReference>
<dbReference type="InterPro" id="IPR020845">
    <property type="entry name" value="AMP-binding_CS"/>
</dbReference>
<dbReference type="Pfam" id="PF00668">
    <property type="entry name" value="Condensation"/>
    <property type="match status" value="2"/>
</dbReference>
<dbReference type="EMBL" id="BHXC01000006">
    <property type="protein sequence ID" value="GCB88064.1"/>
    <property type="molecule type" value="Genomic_DNA"/>
</dbReference>
<dbReference type="Pfam" id="PF00550">
    <property type="entry name" value="PP-binding"/>
    <property type="match status" value="3"/>
</dbReference>
<dbReference type="FunFam" id="3.40.50.980:FF:000001">
    <property type="entry name" value="Non-ribosomal peptide synthetase"/>
    <property type="match status" value="2"/>
</dbReference>
<evidence type="ECO:0000256" key="1">
    <source>
        <dbReference type="ARBA" id="ARBA00001957"/>
    </source>
</evidence>
<dbReference type="Pfam" id="PF00501">
    <property type="entry name" value="AMP-binding"/>
    <property type="match status" value="2"/>
</dbReference>
<dbReference type="InterPro" id="IPR010071">
    <property type="entry name" value="AA_adenyl_dom"/>
</dbReference>
<dbReference type="FunFam" id="2.30.38.10:FF:000001">
    <property type="entry name" value="Non-ribosomal peptide synthetase PvdI"/>
    <property type="match status" value="2"/>
</dbReference>
<dbReference type="GO" id="GO:0008610">
    <property type="term" value="P:lipid biosynthetic process"/>
    <property type="evidence" value="ECO:0007669"/>
    <property type="project" value="UniProtKB-ARBA"/>
</dbReference>
<dbReference type="Gene3D" id="3.30.559.30">
    <property type="entry name" value="Nonribosomal peptide synthetase, condensation domain"/>
    <property type="match status" value="2"/>
</dbReference>
<dbReference type="Gene3D" id="3.40.50.980">
    <property type="match status" value="4"/>
</dbReference>
<dbReference type="FunFam" id="1.10.1200.10:FF:000005">
    <property type="entry name" value="Nonribosomal peptide synthetase 1"/>
    <property type="match status" value="2"/>
</dbReference>
<comment type="caution">
    <text evidence="8">The sequence shown here is derived from an EMBL/GenBank/DDBJ whole genome shotgun (WGS) entry which is preliminary data.</text>
</comment>
<dbReference type="PROSITE" id="PS00455">
    <property type="entry name" value="AMP_BINDING"/>
    <property type="match status" value="2"/>
</dbReference>
<dbReference type="PANTHER" id="PTHR45527">
    <property type="entry name" value="NONRIBOSOMAL PEPTIDE SYNTHETASE"/>
    <property type="match status" value="1"/>
</dbReference>
<dbReference type="Gene3D" id="3.40.50.150">
    <property type="entry name" value="Vaccinia Virus protein VP39"/>
    <property type="match status" value="1"/>
</dbReference>
<evidence type="ECO:0000256" key="5">
    <source>
        <dbReference type="ARBA" id="ARBA00022737"/>
    </source>
</evidence>
<dbReference type="SUPFAM" id="SSF52777">
    <property type="entry name" value="CoA-dependent acyltransferases"/>
    <property type="match status" value="4"/>
</dbReference>
<organism evidence="8 9">
    <name type="scientific">Streptomyces noursei</name>
    <name type="common">Streptomyces albulus</name>
    <dbReference type="NCBI Taxonomy" id="1971"/>
    <lineage>
        <taxon>Bacteria</taxon>
        <taxon>Bacillati</taxon>
        <taxon>Actinomycetota</taxon>
        <taxon>Actinomycetes</taxon>
        <taxon>Kitasatosporales</taxon>
        <taxon>Streptomycetaceae</taxon>
        <taxon>Streptomyces</taxon>
    </lineage>
</organism>
<dbReference type="FunFam" id="3.30.559.30:FF:000001">
    <property type="entry name" value="Non-ribosomal peptide synthetase"/>
    <property type="match status" value="2"/>
</dbReference>
<dbReference type="Gene3D" id="1.10.1200.10">
    <property type="entry name" value="ACP-like"/>
    <property type="match status" value="2"/>
</dbReference>
<dbReference type="Gene3D" id="3.30.300.30">
    <property type="match status" value="3"/>
</dbReference>
<dbReference type="InterPro" id="IPR036736">
    <property type="entry name" value="ACP-like_sf"/>
</dbReference>
<dbReference type="GO" id="GO:0005829">
    <property type="term" value="C:cytosol"/>
    <property type="evidence" value="ECO:0007669"/>
    <property type="project" value="TreeGrafter"/>
</dbReference>
<evidence type="ECO:0000256" key="6">
    <source>
        <dbReference type="SAM" id="MobiDB-lite"/>
    </source>
</evidence>
<comment type="similarity">
    <text evidence="2">Belongs to the ATP-dependent AMP-binding enzyme family.</text>
</comment>
<dbReference type="GO" id="GO:0003824">
    <property type="term" value="F:catalytic activity"/>
    <property type="evidence" value="ECO:0007669"/>
    <property type="project" value="InterPro"/>
</dbReference>
<dbReference type="GO" id="GO:0043041">
    <property type="term" value="P:amino acid activation for nonribosomal peptide biosynthetic process"/>
    <property type="evidence" value="ECO:0007669"/>
    <property type="project" value="TreeGrafter"/>
</dbReference>
<dbReference type="CDD" id="cd19540">
    <property type="entry name" value="LCL_NRPS-like"/>
    <property type="match status" value="2"/>
</dbReference>
<feature type="region of interest" description="Disordered" evidence="6">
    <location>
        <begin position="2477"/>
        <end position="2501"/>
    </location>
</feature>
<dbReference type="Gene3D" id="3.30.559.10">
    <property type="entry name" value="Chloramphenicol acetyltransferase-like domain"/>
    <property type="match status" value="2"/>
</dbReference>
<dbReference type="Proteomes" id="UP000288351">
    <property type="component" value="Unassembled WGS sequence"/>
</dbReference>
<dbReference type="InterPro" id="IPR020806">
    <property type="entry name" value="PKS_PP-bd"/>
</dbReference>
<dbReference type="FunFam" id="3.40.50.12780:FF:000012">
    <property type="entry name" value="Non-ribosomal peptide synthetase"/>
    <property type="match status" value="2"/>
</dbReference>
<dbReference type="Pfam" id="PF08242">
    <property type="entry name" value="Methyltransf_12"/>
    <property type="match status" value="1"/>
</dbReference>
<dbReference type="SUPFAM" id="SSF53335">
    <property type="entry name" value="S-adenosyl-L-methionine-dependent methyltransferases"/>
    <property type="match status" value="1"/>
</dbReference>
<sequence>MVAQAMGGLGWGQPGEMSDHLRVVYAEVLERPTHEIDDDVDFFELGGNSLLATRLVNRVRARFGVSVAMRDFFGAPSVAEFAEVVARAGSARGALVRHERPEMVPLSFGQRRLWFLGRLDGPGAVYNVPFAFRLSGVVDVGALRLALGDVVSRHEVLRTVFFEVGGEPFQRVLDAGGVRVGLDVVRAGEGELPGLLEEAAGTVFDLEVDLPLRAWLFEVGPREHVLLLVVHHIAADGWSLGPLARDVSVAYGARCRGAAPVWPPLPVQYVDYALWQHELVGSDGAPGDAAVAAQVEYWRKALAGLPDVLNLPTDRVRPPVASHRGGRVSLQCDARVHAGLLELGREEQCTLFMVLHAAFSVLLLRLGAGEDIPIGSPVAGRTDEAMDDLVGFFVNTLVLRADLSGNPSFRELLRRVRSVDLEAYANQDVPFERLVEVLNPVRSRAWQPLFQVMLALQNNAKPEWAFGDLTVTQEEVVETTSKFDVSLALAEFDRGGEPMGMRGVLEYAADLFDRESAERLVERFLIVLDAVVADPDAAVGDIDVLTPEERQRVLVDWNAAGSGEGEVSPVTIGALFEERVRLSPDAVAVSHGGEEVSYRELNARANRLARYLISLGAGPERVVALALPRSVDMVVAALAVLKAGAAYLPVDPGFPAERVRFMLDDTRPVLALTHRGTRRTVPQEAGIPTIVLDAQDTARALAGLDTADVTDKDRTHPLHHTNAAYVIFTSGSTGRPKGVTVPHTGIQALARHQTRLVATGLGSRVLLFASFSFDVWVSTVCRAWTVGATLVVPPPGPLAGEELVRFVADHGVTEASLPPAVLRTMGHQDLPQVRSLIVGGDVCPPDLVARWREGRDVVSVAYGPTEATVTATQWRVPSDFSAEHTVLIGGPIAGTRVYVLDGRLRPVPPGVTGELYVAGDGVARGYLGRAGMTAGRFVADPFGPAGRRMYRTGDLVRWTTDGEVAFVGRADDQVKIRGFRVEPGEVESVLAGHPGAGQVTVLAREDQPGDRRLVAYVVPAQADATFTEEELRHRVADQLPAYMVPSHILVLDAMPLTRQGKIDRDALPAPASELKPAALSRPPRTATERVLCGIFADILGLSRVGIDEDFFALGGHSLLATRVISRVRSTLGAELSVGALFGAPSVAEFAEVVARAGSARGALVRHERPEMVPLSFGQRRLWFLRSLDGPGASYHVPLAFRLSGVVDVGALRLALGDVVSRHEVLRTVFFEVGGEPFQRVLDAGGVRVGLDVVRAGEGELPGLLEEAAGTVFDLEVDLPLRAWLFEVGPREHVLLLVVHHIAADGWSLGPLARDVSVAYGARCRGAAPVWPPLPVQYVDYALWQHELVGSDGAPGDAAVAAQVEYWRKALAGLPDVLNLPTDRVRPPVASHRGGRVSLQCDARVHAGLLELGREEQCTLFMVLHAAFSVLLLRLGAGEDIPIGSSVAGRTDEAMDDLVGFFVNTLVLRADLSGNPSFRELLRRVRSVDLEAYANQDVPFERLVEVLNPVRSRAWQPLFQVMLALLNNAKPEWAFGDLTVTQEEVVETTSEFDLSLTVSEFDRGGEPMGMRGVLEYAADLFDRESAERLVERFLIVLDAVVADPDAAVGDIDVLTPEERQRVLVDWNAAGSGEGEVSPVTIGALFEERVRLSPDAVAVSHGGEEVSYRELNARANRLARYLISLGAGPERVVALALPRSVDMVVAALAVLKAGAAYLPVDPGFPAERVRFMLDDTRPVLALTHRGTRRTVPQEAGIPTIVLDAQDTARALAGLDTADVTDKDRTHPLHHTNAAYVIFTSGSTGRPKGVTVPHTGIQALASSMMDVLDVRQGDRLLQHAAPSFDAWVCDLCTALSTGATLVIPPETKLAGEDLGTLMAEERIAHALIMSPTLASVPPIPLPDLRTIVVGGDACSTELAAMWSKGRAMHQAYGPTESTVIATLLRQPIDAQGSPSIGGPIAGTRVYVLDGRLRPVPPGVTGELYVAGDGVARGYLGRAGMTAGRFVADPFGPAGRRMYRTGDLVRWTTDGEVAFVGRADDQVKIRGFRVEPGEVESVLAGHPGAGQVTVLAREDQPGDRRLVAYVVPAQADGDTSQVQEWQQIYENQFAERLDVDPEADYRGWNSSYDGRPIPLEHMAEWREATVSRIAALRPRRVLEIGVGSGLLLWQLAERCESYWGTDFSDAAVESLRRHLTNRPDLASKVQLRHQPADSFEGLPQSYFDVIVVNSVAQYFPDDAYFLKVLHGALGLLSAAGCVFLGDLRDLQLRECFRTAVELHRMRGTADPAAMRRAIAQRIVTDKELLISPQFFAGLPSTDKRISSADVVLKRGHHRNEMNQFRYDVVLRTRNGDERLHPEPPLYVWGKEIDSVDALADVLALPATPFVSVTGVPNPAIADEIAAQQLLDLDEQSPHTQELLSDIARRIQSDPTLGAGDPIGSPGPRPALEELEELARHTGHEVVLSPSANSGDGCLTVHLIRKDLPPGTPQPTTRPPVVAEESGRHEASSNRFFSAVRDTAADDALTNVLRRHAAGALPAYMQPAAYVILDSIPLTSGGKVDRSKLPTPDYSISSTRREPRTPQERLLCDLFAEVLGLDSVGIDDNFFELGGHSLHVTRVISRIRTTLGVEVSVATLFDAPQVATFAERIRGARKARRGLRPMNRGTK</sequence>
<dbReference type="InterPro" id="IPR029058">
    <property type="entry name" value="AB_hydrolase_fold"/>
</dbReference>
<evidence type="ECO:0000313" key="8">
    <source>
        <dbReference type="EMBL" id="GCB88064.1"/>
    </source>
</evidence>
<dbReference type="SUPFAM" id="SSF56801">
    <property type="entry name" value="Acetyl-CoA synthetase-like"/>
    <property type="match status" value="2"/>
</dbReference>
<proteinExistence type="inferred from homology"/>
<dbReference type="GO" id="GO:0017000">
    <property type="term" value="P:antibiotic biosynthetic process"/>
    <property type="evidence" value="ECO:0007669"/>
    <property type="project" value="UniProtKB-ARBA"/>
</dbReference>
<dbReference type="InterPro" id="IPR009081">
    <property type="entry name" value="PP-bd_ACP"/>
</dbReference>
<dbReference type="PANTHER" id="PTHR45527:SF1">
    <property type="entry name" value="FATTY ACID SYNTHASE"/>
    <property type="match status" value="1"/>
</dbReference>
<dbReference type="InterPro" id="IPR006162">
    <property type="entry name" value="Ppantetheine_attach_site"/>
</dbReference>
<evidence type="ECO:0000256" key="4">
    <source>
        <dbReference type="ARBA" id="ARBA00022553"/>
    </source>
</evidence>
<evidence type="ECO:0000256" key="2">
    <source>
        <dbReference type="ARBA" id="ARBA00006432"/>
    </source>
</evidence>
<keyword evidence="3" id="KW-0596">Phosphopantetheine</keyword>
<dbReference type="SMART" id="SM00823">
    <property type="entry name" value="PKS_PP"/>
    <property type="match status" value="3"/>
</dbReference>